<dbReference type="InterPro" id="IPR000847">
    <property type="entry name" value="LysR_HTH_N"/>
</dbReference>
<comment type="similarity">
    <text evidence="1">Belongs to the LysR transcriptional regulatory family.</text>
</comment>
<dbReference type="EMBL" id="LITQ01000016">
    <property type="protein sequence ID" value="OAA92872.1"/>
    <property type="molecule type" value="Genomic_DNA"/>
</dbReference>
<gene>
    <name evidence="6" type="primary">gltC_2</name>
    <name evidence="7" type="synonym">gltC_1</name>
    <name evidence="7" type="ORF">CLCOS_12470</name>
    <name evidence="6" type="ORF">WX73_00541</name>
</gene>
<dbReference type="Gene3D" id="1.10.10.10">
    <property type="entry name" value="Winged helix-like DNA-binding domain superfamily/Winged helix DNA-binding domain"/>
    <property type="match status" value="1"/>
</dbReference>
<evidence type="ECO:0000256" key="3">
    <source>
        <dbReference type="ARBA" id="ARBA00023125"/>
    </source>
</evidence>
<evidence type="ECO:0000313" key="9">
    <source>
        <dbReference type="Proteomes" id="UP000093694"/>
    </source>
</evidence>
<evidence type="ECO:0000256" key="1">
    <source>
        <dbReference type="ARBA" id="ARBA00009437"/>
    </source>
</evidence>
<dbReference type="SUPFAM" id="SSF53850">
    <property type="entry name" value="Periplasmic binding protein-like II"/>
    <property type="match status" value="1"/>
</dbReference>
<proteinExistence type="inferred from homology"/>
<comment type="caution">
    <text evidence="6">The sequence shown here is derived from an EMBL/GenBank/DDBJ whole genome shotgun (WGS) entry which is preliminary data.</text>
</comment>
<evidence type="ECO:0000313" key="6">
    <source>
        <dbReference type="EMBL" id="OAA92872.1"/>
    </source>
</evidence>
<dbReference type="InterPro" id="IPR036390">
    <property type="entry name" value="WH_DNA-bd_sf"/>
</dbReference>
<dbReference type="GO" id="GO:0003677">
    <property type="term" value="F:DNA binding"/>
    <property type="evidence" value="ECO:0007669"/>
    <property type="project" value="UniProtKB-KW"/>
</dbReference>
<evidence type="ECO:0000256" key="2">
    <source>
        <dbReference type="ARBA" id="ARBA00023015"/>
    </source>
</evidence>
<dbReference type="CDD" id="cd05466">
    <property type="entry name" value="PBP2_LTTR_substrate"/>
    <property type="match status" value="1"/>
</dbReference>
<dbReference type="Pfam" id="PF03466">
    <property type="entry name" value="LysR_substrate"/>
    <property type="match status" value="1"/>
</dbReference>
<dbReference type="EMBL" id="LROR01000036">
    <property type="protein sequence ID" value="OBR95814.1"/>
    <property type="molecule type" value="Genomic_DNA"/>
</dbReference>
<dbReference type="InterPro" id="IPR005119">
    <property type="entry name" value="LysR_subst-bd"/>
</dbReference>
<feature type="domain" description="HTH lysR-type" evidence="5">
    <location>
        <begin position="1"/>
        <end position="58"/>
    </location>
</feature>
<organism evidence="6 8">
    <name type="scientific">Clostridium coskatii</name>
    <dbReference type="NCBI Taxonomy" id="1705578"/>
    <lineage>
        <taxon>Bacteria</taxon>
        <taxon>Bacillati</taxon>
        <taxon>Bacillota</taxon>
        <taxon>Clostridia</taxon>
        <taxon>Eubacteriales</taxon>
        <taxon>Clostridiaceae</taxon>
        <taxon>Clostridium</taxon>
    </lineage>
</organism>
<reference evidence="7 9" key="2">
    <citation type="journal article" date="2016" name="Front. Microbiol.">
        <title>Industrial Acetogenic Biocatalysts: A Comparative Metabolic and Genomic Analysis.</title>
        <authorList>
            <person name="Bengelsdorf F."/>
            <person name="Poehlein A."/>
            <person name="Sonja S."/>
            <person name="Erz C."/>
            <person name="Hummel T."/>
            <person name="Hoffmeister S."/>
            <person name="Daniel R."/>
            <person name="Durre P."/>
        </authorList>
    </citation>
    <scope>NUCLEOTIDE SEQUENCE [LARGE SCALE GENOMIC DNA]</scope>
    <source>
        <strain evidence="7 9">PTA-10522</strain>
    </source>
</reference>
<dbReference type="PATRIC" id="fig|1705578.3.peg.922"/>
<dbReference type="Proteomes" id="UP000077384">
    <property type="component" value="Unassembled WGS sequence"/>
</dbReference>
<dbReference type="Proteomes" id="UP000093694">
    <property type="component" value="Unassembled WGS sequence"/>
</dbReference>
<dbReference type="SUPFAM" id="SSF46785">
    <property type="entry name" value="Winged helix' DNA-binding domain"/>
    <property type="match status" value="1"/>
</dbReference>
<dbReference type="PANTHER" id="PTHR30419:SF8">
    <property type="entry name" value="NITROGEN ASSIMILATION TRANSCRIPTIONAL ACTIVATOR-RELATED"/>
    <property type="match status" value="1"/>
</dbReference>
<dbReference type="InterPro" id="IPR050950">
    <property type="entry name" value="HTH-type_LysR_regulators"/>
</dbReference>
<dbReference type="Pfam" id="PF00126">
    <property type="entry name" value="HTH_1"/>
    <property type="match status" value="1"/>
</dbReference>
<keyword evidence="3" id="KW-0238">DNA-binding</keyword>
<keyword evidence="9" id="KW-1185">Reference proteome</keyword>
<evidence type="ECO:0000313" key="8">
    <source>
        <dbReference type="Proteomes" id="UP000077384"/>
    </source>
</evidence>
<dbReference type="GO" id="GO:0003700">
    <property type="term" value="F:DNA-binding transcription factor activity"/>
    <property type="evidence" value="ECO:0007669"/>
    <property type="project" value="InterPro"/>
</dbReference>
<keyword evidence="4" id="KW-0804">Transcription</keyword>
<dbReference type="PROSITE" id="PS50931">
    <property type="entry name" value="HTH_LYSR"/>
    <property type="match status" value="1"/>
</dbReference>
<name>A0A162L961_9CLOT</name>
<dbReference type="RefSeq" id="WP_063601296.1">
    <property type="nucleotide sequence ID" value="NZ_LITQ01000016.1"/>
</dbReference>
<accession>A0A162L961</accession>
<evidence type="ECO:0000256" key="4">
    <source>
        <dbReference type="ARBA" id="ARBA00023163"/>
    </source>
</evidence>
<reference evidence="6 8" key="1">
    <citation type="journal article" date="2015" name="Biotechnol. Bioeng.">
        <title>Genome sequence and phenotypic characterization of Caulobacter segnis.</title>
        <authorList>
            <person name="Patel S."/>
            <person name="Fletcher B."/>
            <person name="Scott D.C."/>
            <person name="Ely B."/>
        </authorList>
    </citation>
    <scope>NUCLEOTIDE SEQUENCE [LARGE SCALE GENOMIC DNA]</scope>
    <source>
        <strain evidence="6 8">PS02</strain>
    </source>
</reference>
<sequence length="308" mass="36485">MTFRQMEVFIEVCECKSINKASSVYHVSQQGISKIVRELEKELGCQLLYRNSNGISPTKYGAYFLDECRIILERKRYMYSHISQIKDVPQETIFLGMAFGVISVMPYKLITDFENIHPHVNIEYSDHADFYLEELLKKDEYDFCITTGVIDADRFSAECLIQEHIYLCIPWTHELYRKKHIHLDDLNCQRYAMFNTQFHIRHNFVAACQNAGFNPIIDISSGDFNSLREIAQHNNLLFVVPEHTIRPDDSKLRYYKFPDDNFSWDVYFVKKRNKVLTENMLAFYRYIKQQLPKLNNHQSTIAFHDLNE</sequence>
<dbReference type="AlphaFoldDB" id="A0A162L961"/>
<dbReference type="InterPro" id="IPR036388">
    <property type="entry name" value="WH-like_DNA-bd_sf"/>
</dbReference>
<evidence type="ECO:0000313" key="7">
    <source>
        <dbReference type="EMBL" id="OBR95814.1"/>
    </source>
</evidence>
<dbReference type="GO" id="GO:0005829">
    <property type="term" value="C:cytosol"/>
    <property type="evidence" value="ECO:0007669"/>
    <property type="project" value="TreeGrafter"/>
</dbReference>
<dbReference type="Gene3D" id="3.40.190.290">
    <property type="match status" value="1"/>
</dbReference>
<dbReference type="PANTHER" id="PTHR30419">
    <property type="entry name" value="HTH-TYPE TRANSCRIPTIONAL REGULATOR YBHD"/>
    <property type="match status" value="1"/>
</dbReference>
<keyword evidence="2" id="KW-0805">Transcription regulation</keyword>
<protein>
    <submittedName>
        <fullName evidence="6">HTH-type transcriptional regulator GltC</fullName>
    </submittedName>
</protein>
<evidence type="ECO:0000259" key="5">
    <source>
        <dbReference type="PROSITE" id="PS50931"/>
    </source>
</evidence>